<gene>
    <name evidence="1" type="ORF">Amon02_000847500</name>
</gene>
<evidence type="ECO:0000313" key="1">
    <source>
        <dbReference type="EMBL" id="GME89283.1"/>
    </source>
</evidence>
<keyword evidence="2" id="KW-1185">Reference proteome</keyword>
<evidence type="ECO:0000313" key="2">
    <source>
        <dbReference type="Proteomes" id="UP001165064"/>
    </source>
</evidence>
<proteinExistence type="predicted"/>
<name>A0ACB5TJ85_AMBMO</name>
<organism evidence="1 2">
    <name type="scientific">Ambrosiozyma monospora</name>
    <name type="common">Yeast</name>
    <name type="synonym">Endomycopsis monosporus</name>
    <dbReference type="NCBI Taxonomy" id="43982"/>
    <lineage>
        <taxon>Eukaryota</taxon>
        <taxon>Fungi</taxon>
        <taxon>Dikarya</taxon>
        <taxon>Ascomycota</taxon>
        <taxon>Saccharomycotina</taxon>
        <taxon>Pichiomycetes</taxon>
        <taxon>Pichiales</taxon>
        <taxon>Pichiaceae</taxon>
        <taxon>Ambrosiozyma</taxon>
    </lineage>
</organism>
<accession>A0ACB5TJ85</accession>
<protein>
    <submittedName>
        <fullName evidence="1">Unnamed protein product</fullName>
    </submittedName>
</protein>
<reference evidence="1" key="1">
    <citation type="submission" date="2023-04" db="EMBL/GenBank/DDBJ databases">
        <title>Ambrosiozyma monospora NBRC 10751.</title>
        <authorList>
            <person name="Ichikawa N."/>
            <person name="Sato H."/>
            <person name="Tonouchi N."/>
        </authorList>
    </citation>
    <scope>NUCLEOTIDE SEQUENCE</scope>
    <source>
        <strain evidence="1">NBRC 10751</strain>
    </source>
</reference>
<dbReference type="EMBL" id="BSXS01007554">
    <property type="protein sequence ID" value="GME89283.1"/>
    <property type="molecule type" value="Genomic_DNA"/>
</dbReference>
<dbReference type="Proteomes" id="UP001165064">
    <property type="component" value="Unassembled WGS sequence"/>
</dbReference>
<sequence>MNIERTPGRRRSSSNTSQGSPQRNDGKVSYSKHNINSNFSYNAPTTTPSSSASTTRSSVGVKTSKQIFPFENEALRLKQKCKDLSQKITDLEGSNELQSLLVSRLRQAIKRLRFEYTILMESLEKRSMDGPVPNIGKITADNLDPSDLQGLSLIDITKLLTTTPFEIAKANDVLLPYIQDELDPVIVQRQQSASIDSDNVPLTSLNSSPSKIATTTKLSGGDNKRKRGGGNGSGSQSSKSKKQSKDPNLPKKPANAYLVFCERNKAQLKIDFEENNPGAKVDMSKITSEAWNSLDKEGRKPYYEVFQKDQVRLMGMLLLMSRMKTVSTMMATMIQKQPIRK</sequence>
<comment type="caution">
    <text evidence="1">The sequence shown here is derived from an EMBL/GenBank/DDBJ whole genome shotgun (WGS) entry which is preliminary data.</text>
</comment>